<dbReference type="InterPro" id="IPR013567">
    <property type="entry name" value="EF_hand_assoc_2"/>
</dbReference>
<accession>A0AAD9K657</accession>
<dbReference type="SMART" id="SM00174">
    <property type="entry name" value="RHO"/>
    <property type="match status" value="1"/>
</dbReference>
<dbReference type="GO" id="GO:0003924">
    <property type="term" value="F:GTPase activity"/>
    <property type="evidence" value="ECO:0007669"/>
    <property type="project" value="InterPro"/>
</dbReference>
<evidence type="ECO:0000256" key="2">
    <source>
        <dbReference type="ARBA" id="ARBA00007981"/>
    </source>
</evidence>
<keyword evidence="5" id="KW-0479">Metal-binding</keyword>
<evidence type="ECO:0000256" key="10">
    <source>
        <dbReference type="ARBA" id="ARBA00022837"/>
    </source>
</evidence>
<evidence type="ECO:0000256" key="1">
    <source>
        <dbReference type="ARBA" id="ARBA00004200"/>
    </source>
</evidence>
<dbReference type="InterPro" id="IPR018247">
    <property type="entry name" value="EF_Hand_1_Ca_BS"/>
</dbReference>
<dbReference type="GO" id="GO:0007005">
    <property type="term" value="P:mitochondrion organization"/>
    <property type="evidence" value="ECO:0007669"/>
    <property type="project" value="InterPro"/>
</dbReference>
<keyword evidence="13 16" id="KW-0342">GTP-binding</keyword>
<dbReference type="AlphaFoldDB" id="A0AAD9K657"/>
<dbReference type="Pfam" id="PF08355">
    <property type="entry name" value="EF_assoc_1"/>
    <property type="match status" value="1"/>
</dbReference>
<dbReference type="InterPro" id="IPR002048">
    <property type="entry name" value="EF_hand_dom"/>
</dbReference>
<keyword evidence="9 16" id="KW-0378">Hydrolase</keyword>
<dbReference type="Pfam" id="PF08356">
    <property type="entry name" value="EF_assoc_2"/>
    <property type="match status" value="1"/>
</dbReference>
<dbReference type="InterPro" id="IPR052266">
    <property type="entry name" value="Miro-EF-hand_domain"/>
</dbReference>
<organism evidence="19 20">
    <name type="scientific">Paralvinella palmiformis</name>
    <dbReference type="NCBI Taxonomy" id="53620"/>
    <lineage>
        <taxon>Eukaryota</taxon>
        <taxon>Metazoa</taxon>
        <taxon>Spiralia</taxon>
        <taxon>Lophotrochozoa</taxon>
        <taxon>Annelida</taxon>
        <taxon>Polychaeta</taxon>
        <taxon>Sedentaria</taxon>
        <taxon>Canalipalpata</taxon>
        <taxon>Terebellida</taxon>
        <taxon>Terebelliformia</taxon>
        <taxon>Alvinellidae</taxon>
        <taxon>Paralvinella</taxon>
    </lineage>
</organism>
<dbReference type="SUPFAM" id="SSF47473">
    <property type="entry name" value="EF-hand"/>
    <property type="match status" value="1"/>
</dbReference>
<dbReference type="InterPro" id="IPR011992">
    <property type="entry name" value="EF-hand-dom_pair"/>
</dbReference>
<dbReference type="EC" id="3.6.5.-" evidence="16"/>
<dbReference type="PRINTS" id="PR00449">
    <property type="entry name" value="RASTRNSFRMNG"/>
</dbReference>
<evidence type="ECO:0000256" key="3">
    <source>
        <dbReference type="ARBA" id="ARBA00011738"/>
    </source>
</evidence>
<dbReference type="FunFam" id="3.40.50.300:FF:000553">
    <property type="entry name" value="Mitochondrial Rho GTPase"/>
    <property type="match status" value="1"/>
</dbReference>
<evidence type="ECO:0000313" key="19">
    <source>
        <dbReference type="EMBL" id="KAK2165693.1"/>
    </source>
</evidence>
<comment type="subcellular location">
    <subcellularLocation>
        <location evidence="1 16">Mitochondrion outer membrane</location>
        <topology evidence="1 16">Single-pass type IV membrane protein</topology>
    </subcellularLocation>
</comment>
<dbReference type="GO" id="GO:0005509">
    <property type="term" value="F:calcium ion binding"/>
    <property type="evidence" value="ECO:0007669"/>
    <property type="project" value="InterPro"/>
</dbReference>
<evidence type="ECO:0000256" key="8">
    <source>
        <dbReference type="ARBA" id="ARBA00022787"/>
    </source>
</evidence>
<dbReference type="Proteomes" id="UP001208570">
    <property type="component" value="Unassembled WGS sequence"/>
</dbReference>
<evidence type="ECO:0000256" key="7">
    <source>
        <dbReference type="ARBA" id="ARBA00022741"/>
    </source>
</evidence>
<comment type="function">
    <text evidence="16">Mitochondrial GTPase involved in mitochondrial trafficking. Probably involved in control of anterograde transport of mitochondria and their subcellular distribution.</text>
</comment>
<dbReference type="InterPro" id="IPR021181">
    <property type="entry name" value="Miro"/>
</dbReference>
<dbReference type="InterPro" id="IPR013566">
    <property type="entry name" value="EF_hand_assoc_1"/>
</dbReference>
<dbReference type="GO" id="GO:0005525">
    <property type="term" value="F:GTP binding"/>
    <property type="evidence" value="ECO:0007669"/>
    <property type="project" value="UniProtKB-KW"/>
</dbReference>
<evidence type="ECO:0000313" key="20">
    <source>
        <dbReference type="Proteomes" id="UP001208570"/>
    </source>
</evidence>
<gene>
    <name evidence="19" type="ORF">LSH36_46g02053</name>
</gene>
<keyword evidence="10 16" id="KW-0106">Calcium</keyword>
<evidence type="ECO:0000256" key="5">
    <source>
        <dbReference type="ARBA" id="ARBA00022723"/>
    </source>
</evidence>
<comment type="function">
    <text evidence="15">Atypical mitochondrial nucleoside-triphosphatase (NTPase) involved in mitochondrial trafficking. Probably involved in control of anterograde transport of mitochondria and their subcellular distribution. Can hydrolyze GTP, ATP and UTP.</text>
</comment>
<dbReference type="GO" id="GO:0005741">
    <property type="term" value="C:mitochondrial outer membrane"/>
    <property type="evidence" value="ECO:0007669"/>
    <property type="project" value="UniProtKB-SubCell"/>
</dbReference>
<evidence type="ECO:0000256" key="12">
    <source>
        <dbReference type="ARBA" id="ARBA00023128"/>
    </source>
</evidence>
<sequence length="625" mass="72034">MTYVCSANVNTQPIRMRKDVRILLIGERGVGKTSLILSLVSEEFPEEVPPRTEAITIPADVTPERIPTHIIDYSAQEQGEEELMEEIVRAHVVCIVYSVDNEETIRAITDYWLPLVRRVVPDEDRKPVVLVGNKSDVLQVSSMESILPIMNEFTEVETCVECSAKTLRNISEVFYYAQKSVLHPTAPLYLPEEKELTEKCKEALSRIFKICDQDNDGIMSDREIYQFQRRCFNVPLQPQALEDVKAVVRKHIADGILRDGLTLKGFQFLHTMFIQRGRHETTWTVLRKFGYDDSLILQEEYLVPRLKIPEHCTTELTHQGYQFFSNLFIKYDEDRDGCLSPTEVLRLFSTCLKNPWGPEVYNSVCTNPQSWLSLQGYLAQWTLTTLLDVSKTTEYLAYLGYMYEHDNQLSAIHVTRDKRTDLQKKQTSRNVFRCHVLGAKGSGKTAFLQGFLNRNLQYVRTLNRDHLSKYAINLVQVYGQDKYLLLHEIDVGSSDTVGALELHCDVACLLYDATNPRSFEYCARLYKHYFQDSNVPVMMVACKTEHKDVQQDYELQPAEFCKKYKLPPPQMYTCLDHINKKIYAKLATLAAYPTYPLSSLILFVRAQPPGLWLQDQIRKLSLPTV</sequence>
<keyword evidence="12 16" id="KW-0496">Mitochondrion</keyword>
<dbReference type="EMBL" id="JAODUP010000046">
    <property type="protein sequence ID" value="KAK2165693.1"/>
    <property type="molecule type" value="Genomic_DNA"/>
</dbReference>
<keyword evidence="20" id="KW-1185">Reference proteome</keyword>
<dbReference type="Gene3D" id="1.10.238.10">
    <property type="entry name" value="EF-hand"/>
    <property type="match status" value="2"/>
</dbReference>
<proteinExistence type="inferred from homology"/>
<dbReference type="FunFam" id="1.10.238.10:FF:000011">
    <property type="entry name" value="Mitochondrial Rho GTPase"/>
    <property type="match status" value="1"/>
</dbReference>
<feature type="domain" description="Miro" evidence="18">
    <location>
        <begin position="17"/>
        <end position="183"/>
    </location>
</feature>
<reference evidence="19" key="1">
    <citation type="journal article" date="2023" name="Mol. Biol. Evol.">
        <title>Third-Generation Sequencing Reveals the Adaptive Role of the Epigenome in Three Deep-Sea Polychaetes.</title>
        <authorList>
            <person name="Perez M."/>
            <person name="Aroh O."/>
            <person name="Sun Y."/>
            <person name="Lan Y."/>
            <person name="Juniper S.K."/>
            <person name="Young C.R."/>
            <person name="Angers B."/>
            <person name="Qian P.Y."/>
        </authorList>
    </citation>
    <scope>NUCLEOTIDE SEQUENCE</scope>
    <source>
        <strain evidence="19">P08H-3</strain>
    </source>
</reference>
<dbReference type="Gene3D" id="3.40.50.300">
    <property type="entry name" value="P-loop containing nucleotide triphosphate hydrolases"/>
    <property type="match status" value="2"/>
</dbReference>
<evidence type="ECO:0000256" key="11">
    <source>
        <dbReference type="ARBA" id="ARBA00022989"/>
    </source>
</evidence>
<dbReference type="PIRSF" id="PIRSF037488">
    <property type="entry name" value="Mt_Rho_GTPase"/>
    <property type="match status" value="1"/>
</dbReference>
<comment type="similarity">
    <text evidence="2 16">Belongs to the mitochondrial Rho GTPase family.</text>
</comment>
<feature type="domain" description="Miro" evidence="18">
    <location>
        <begin position="429"/>
        <end position="592"/>
    </location>
</feature>
<dbReference type="Pfam" id="PF00071">
    <property type="entry name" value="Ras"/>
    <property type="match status" value="1"/>
</dbReference>
<dbReference type="InterPro" id="IPR027417">
    <property type="entry name" value="P-loop_NTPase"/>
</dbReference>
<dbReference type="PROSITE" id="PS50222">
    <property type="entry name" value="EF_HAND_2"/>
    <property type="match status" value="1"/>
</dbReference>
<keyword evidence="6" id="KW-0677">Repeat</keyword>
<dbReference type="InterPro" id="IPR020860">
    <property type="entry name" value="MIRO_dom"/>
</dbReference>
<comment type="subunit">
    <text evidence="3">Homodimer.</text>
</comment>
<keyword evidence="8 16" id="KW-1000">Mitochondrion outer membrane</keyword>
<keyword evidence="11" id="KW-1133">Transmembrane helix</keyword>
<keyword evidence="7 16" id="KW-0547">Nucleotide-binding</keyword>
<evidence type="ECO:0000256" key="14">
    <source>
        <dbReference type="ARBA" id="ARBA00023136"/>
    </source>
</evidence>
<evidence type="ECO:0000256" key="4">
    <source>
        <dbReference type="ARBA" id="ARBA00022692"/>
    </source>
</evidence>
<evidence type="ECO:0000256" key="6">
    <source>
        <dbReference type="ARBA" id="ARBA00022737"/>
    </source>
</evidence>
<dbReference type="SUPFAM" id="SSF52540">
    <property type="entry name" value="P-loop containing nucleoside triphosphate hydrolases"/>
    <property type="match status" value="2"/>
</dbReference>
<dbReference type="FunFam" id="3.40.50.300:FF:000170">
    <property type="entry name" value="Mitochondrial Rho GTPase"/>
    <property type="match status" value="1"/>
</dbReference>
<dbReference type="CDD" id="cd01892">
    <property type="entry name" value="Miro2"/>
    <property type="match status" value="1"/>
</dbReference>
<name>A0AAD9K657_9ANNE</name>
<dbReference type="SMART" id="SM00175">
    <property type="entry name" value="RAB"/>
    <property type="match status" value="1"/>
</dbReference>
<keyword evidence="14 16" id="KW-0472">Membrane</keyword>
<dbReference type="PROSITE" id="PS00018">
    <property type="entry name" value="EF_HAND_1"/>
    <property type="match status" value="2"/>
</dbReference>
<evidence type="ECO:0000259" key="17">
    <source>
        <dbReference type="PROSITE" id="PS50222"/>
    </source>
</evidence>
<dbReference type="FunFam" id="1.10.238.10:FF:000021">
    <property type="entry name" value="Mitochondrial Rho GTPase"/>
    <property type="match status" value="1"/>
</dbReference>
<evidence type="ECO:0000256" key="15">
    <source>
        <dbReference type="ARBA" id="ARBA00093331"/>
    </source>
</evidence>
<evidence type="ECO:0000256" key="9">
    <source>
        <dbReference type="ARBA" id="ARBA00022801"/>
    </source>
</evidence>
<dbReference type="InterPro" id="IPR001806">
    <property type="entry name" value="Small_GTPase"/>
</dbReference>
<protein>
    <recommendedName>
        <fullName evidence="16">Mitochondrial Rho GTPase</fullName>
        <ecNumber evidence="16">3.6.5.-</ecNumber>
    </recommendedName>
</protein>
<dbReference type="PANTHER" id="PTHR46819:SF1">
    <property type="entry name" value="EF-HAND CALCIUM-BINDING DOMAIN-CONTAINING PROTEIN 7"/>
    <property type="match status" value="1"/>
</dbReference>
<dbReference type="PANTHER" id="PTHR46819">
    <property type="entry name" value="EF-HAND CALCIUM-BINDING DOMAIN-CONTAINING PROTEIN 7"/>
    <property type="match status" value="1"/>
</dbReference>
<evidence type="ECO:0000256" key="16">
    <source>
        <dbReference type="PIRNR" id="PIRNR037488"/>
    </source>
</evidence>
<dbReference type="SMART" id="SM00173">
    <property type="entry name" value="RAS"/>
    <property type="match status" value="1"/>
</dbReference>
<dbReference type="PROSITE" id="PS51423">
    <property type="entry name" value="MIRO"/>
    <property type="match status" value="2"/>
</dbReference>
<keyword evidence="4" id="KW-0812">Transmembrane</keyword>
<evidence type="ECO:0000256" key="13">
    <source>
        <dbReference type="ARBA" id="ARBA00023134"/>
    </source>
</evidence>
<feature type="domain" description="EF-hand" evidence="17">
    <location>
        <begin position="319"/>
        <end position="354"/>
    </location>
</feature>
<evidence type="ECO:0000259" key="18">
    <source>
        <dbReference type="PROSITE" id="PS51423"/>
    </source>
</evidence>
<dbReference type="CDD" id="cd01893">
    <property type="entry name" value="Miro1"/>
    <property type="match status" value="1"/>
</dbReference>
<dbReference type="PROSITE" id="PS51419">
    <property type="entry name" value="RAB"/>
    <property type="match status" value="1"/>
</dbReference>
<comment type="caution">
    <text evidence="19">The sequence shown here is derived from an EMBL/GenBank/DDBJ whole genome shotgun (WGS) entry which is preliminary data.</text>
</comment>